<organism evidence="2 3">
    <name type="scientific">Henningerozyma blattae (strain ATCC 34711 / CBS 6284 / DSM 70876 / NBRC 10599 / NRRL Y-10934 / UCD 77-7)</name>
    <name type="common">Yeast</name>
    <name type="synonym">Tetrapisispora blattae</name>
    <dbReference type="NCBI Taxonomy" id="1071380"/>
    <lineage>
        <taxon>Eukaryota</taxon>
        <taxon>Fungi</taxon>
        <taxon>Dikarya</taxon>
        <taxon>Ascomycota</taxon>
        <taxon>Saccharomycotina</taxon>
        <taxon>Saccharomycetes</taxon>
        <taxon>Saccharomycetales</taxon>
        <taxon>Saccharomycetaceae</taxon>
        <taxon>Henningerozyma</taxon>
    </lineage>
</organism>
<keyword evidence="3" id="KW-1185">Reference proteome</keyword>
<dbReference type="OrthoDB" id="65716at2759"/>
<dbReference type="GeneID" id="14498309"/>
<dbReference type="GO" id="GO:0051321">
    <property type="term" value="P:meiotic cell cycle"/>
    <property type="evidence" value="ECO:0007669"/>
    <property type="project" value="UniProtKB-KW"/>
</dbReference>
<dbReference type="HOGENOM" id="CLU_308367_0_0_1"/>
<dbReference type="STRING" id="1071380.I2H9S4"/>
<dbReference type="RefSeq" id="XP_004182645.1">
    <property type="nucleotide sequence ID" value="XM_004182597.1"/>
</dbReference>
<protein>
    <recommendedName>
        <fullName evidence="4">Protein ZIP4 homolog</fullName>
    </recommendedName>
</protein>
<proteinExistence type="predicted"/>
<dbReference type="PANTHER" id="PTHR40375">
    <property type="entry name" value="SPORULATION-SPECIFIC PROTEIN 22"/>
    <property type="match status" value="1"/>
</dbReference>
<dbReference type="FunCoup" id="I2H9S4">
    <property type="interactions" value="51"/>
</dbReference>
<reference evidence="2 3" key="1">
    <citation type="journal article" date="2011" name="Proc. Natl. Acad. Sci. U.S.A.">
        <title>Evolutionary erosion of yeast sex chromosomes by mating-type switching accidents.</title>
        <authorList>
            <person name="Gordon J.L."/>
            <person name="Armisen D."/>
            <person name="Proux-Wera E."/>
            <person name="Oheigeartaigh S.S."/>
            <person name="Byrne K.P."/>
            <person name="Wolfe K.H."/>
        </authorList>
    </citation>
    <scope>NUCLEOTIDE SEQUENCE [LARGE SCALE GENOMIC DNA]</scope>
    <source>
        <strain evidence="3">ATCC 34711 / CBS 6284 / DSM 70876 / NBRC 10599 / NRRL Y-10934 / UCD 77-7</strain>
    </source>
</reference>
<evidence type="ECO:0000313" key="2">
    <source>
        <dbReference type="EMBL" id="CCH63126.1"/>
    </source>
</evidence>
<dbReference type="AlphaFoldDB" id="I2H9S4"/>
<dbReference type="GO" id="GO:0090173">
    <property type="term" value="P:regulation of synaptonemal complex assembly"/>
    <property type="evidence" value="ECO:0007669"/>
    <property type="project" value="EnsemblFungi"/>
</dbReference>
<name>I2H9S4_HENB6</name>
<accession>I2H9S4</accession>
<gene>
    <name evidence="2" type="primary">TBLA0J01300</name>
    <name evidence="2" type="ORF">TBLA_0J01300</name>
</gene>
<keyword evidence="1" id="KW-0469">Meiosis</keyword>
<sequence>MSEIISKFTSTMEEFCEVSRWINQCISNSKPLEITDLTMINNKIDALYLIAENYDKSFRTNIVNFPSDLILRVENNASILWNSIAIALKVENNQENLKTFVRCDLFATILLSIHEAIDTGITKKLRVFKCYIIILKQITKFSNSDAWLQLLKETTFLLEKWFQIIENAFSNTSETPFTEGETLEFKQLKFEYFLLNMQLTIRNGNFETAKLYESQTDIPNNIDKLDPPLLLELCQIIYNSTVDLKELKSVKCTKPGHITQQFTDSDHLEVIKFIIYFLKKALEYLSLDVKGLKGNLEYSNIRYNILLFLTDSFINFYEQLDSNIEDCQFYLNMLQNEYPKNTEPFQLAIKLCKKKVSQNQEVNIKEILMGLITSVDIYIHLDTILGCISDFAELSTSDAVIILDYLLNNKVDFDSNSDIAEKIILSRYYLTVQSKTLTIQEIISSIIKFSELIKRLIVHNFSKHIAASIITLLWNAGKKFEKEEMFNESVEFYKLCLIPLISEKYNDKIKLKRALLSAYIKSNDYKMAHNLFNEFSNEEQMNPLNQFYMLRLTFLEKNIDDTLKHLKLIADSNFDKTIDILLLAVVEIKSNSQLLLEGVNLLFQILDDKQLNDKKLSEYSIPTLAVIRYSIQLILKTHDELDLKDFLKKYSSTILSLLEKGFEFANRICIIKKIPKINVENNATLETVSVSDIEWFSSTSYNISVKGLTEPLCAQPFVKLSKKFFSLVPTNEFSFPKSFHYWFWKTRTDILEIVIEKDLIDMENIAAWKSLYQKSDFLLQNVIEKKNSTEFIEENTDLEKNQIKECINDATKVNIEILIYLKEKLKINALLEHNEISSNFEIYSYIESLLLSKNFKSEILGCDILLKLFQKNVFNTEVNCVTLCFWLRVLLEWSIRNNYSIPIDIIRCIQTRIKNNTTSSAEDINYISEELEVIVTLCWNKGINFIIEEQKSLGTDWCLSAKDCAYLVTDNLGKHFEDLWKSLNDSAKIND</sequence>
<dbReference type="KEGG" id="tbl:TBLA_0J01300"/>
<dbReference type="InterPro" id="IPR013940">
    <property type="entry name" value="Spo22/ZIP4/TEX11"/>
</dbReference>
<dbReference type="Proteomes" id="UP000002866">
    <property type="component" value="Chromosome 10"/>
</dbReference>
<dbReference type="InParanoid" id="I2H9S4"/>
<dbReference type="GO" id="GO:0033235">
    <property type="term" value="P:positive regulation of protein sumoylation"/>
    <property type="evidence" value="ECO:0007669"/>
    <property type="project" value="EnsemblFungi"/>
</dbReference>
<dbReference type="Pfam" id="PF08631">
    <property type="entry name" value="SPO22"/>
    <property type="match status" value="1"/>
</dbReference>
<dbReference type="eggNOG" id="KOG4814">
    <property type="taxonomic scope" value="Eukaryota"/>
</dbReference>
<dbReference type="InterPro" id="IPR039057">
    <property type="entry name" value="Spo22/ZIP4"/>
</dbReference>
<evidence type="ECO:0000256" key="1">
    <source>
        <dbReference type="ARBA" id="ARBA00023254"/>
    </source>
</evidence>
<dbReference type="OMA" id="ILMRMIM"/>
<dbReference type="EMBL" id="HE806325">
    <property type="protein sequence ID" value="CCH63126.1"/>
    <property type="molecule type" value="Genomic_DNA"/>
</dbReference>
<evidence type="ECO:0008006" key="4">
    <source>
        <dbReference type="Google" id="ProtNLM"/>
    </source>
</evidence>
<dbReference type="PANTHER" id="PTHR40375:SF2">
    <property type="entry name" value="SPORULATION-SPECIFIC PROTEIN 22"/>
    <property type="match status" value="1"/>
</dbReference>
<evidence type="ECO:0000313" key="3">
    <source>
        <dbReference type="Proteomes" id="UP000002866"/>
    </source>
</evidence>